<evidence type="ECO:0000313" key="3">
    <source>
        <dbReference type="Proteomes" id="UP001597283"/>
    </source>
</evidence>
<keyword evidence="1" id="KW-1133">Transmembrane helix</keyword>
<dbReference type="Proteomes" id="UP001597283">
    <property type="component" value="Unassembled WGS sequence"/>
</dbReference>
<gene>
    <name evidence="2" type="ORF">ACFSC3_09340</name>
</gene>
<name>A0ABW4NCQ5_9SPHN</name>
<keyword evidence="1" id="KW-0472">Membrane</keyword>
<sequence>MAIPDPQLPRRRSSGMGGPFVILLILGIAVGVAMRQPTLGFLGGTAAGIAVGVLLYLRDRRA</sequence>
<feature type="transmembrane region" description="Helical" evidence="1">
    <location>
        <begin position="39"/>
        <end position="57"/>
    </location>
</feature>
<keyword evidence="3" id="KW-1185">Reference proteome</keyword>
<dbReference type="RefSeq" id="WP_380940141.1">
    <property type="nucleotide sequence ID" value="NZ_JBHUFC010000003.1"/>
</dbReference>
<dbReference type="EMBL" id="JBHUFC010000003">
    <property type="protein sequence ID" value="MFD1787777.1"/>
    <property type="molecule type" value="Genomic_DNA"/>
</dbReference>
<reference evidence="3" key="1">
    <citation type="journal article" date="2019" name="Int. J. Syst. Evol. Microbiol.">
        <title>The Global Catalogue of Microorganisms (GCM) 10K type strain sequencing project: providing services to taxonomists for standard genome sequencing and annotation.</title>
        <authorList>
            <consortium name="The Broad Institute Genomics Platform"/>
            <consortium name="The Broad Institute Genome Sequencing Center for Infectious Disease"/>
            <person name="Wu L."/>
            <person name="Ma J."/>
        </authorList>
    </citation>
    <scope>NUCLEOTIDE SEQUENCE [LARGE SCALE GENOMIC DNA]</scope>
    <source>
        <strain evidence="3">Q85</strain>
    </source>
</reference>
<evidence type="ECO:0000256" key="1">
    <source>
        <dbReference type="SAM" id="Phobius"/>
    </source>
</evidence>
<proteinExistence type="predicted"/>
<evidence type="ECO:0000313" key="2">
    <source>
        <dbReference type="EMBL" id="MFD1787777.1"/>
    </source>
</evidence>
<accession>A0ABW4NCQ5</accession>
<feature type="transmembrane region" description="Helical" evidence="1">
    <location>
        <begin position="16"/>
        <end position="33"/>
    </location>
</feature>
<protein>
    <submittedName>
        <fullName evidence="2">Uncharacterized protein</fullName>
    </submittedName>
</protein>
<comment type="caution">
    <text evidence="2">The sequence shown here is derived from an EMBL/GenBank/DDBJ whole genome shotgun (WGS) entry which is preliminary data.</text>
</comment>
<organism evidence="2 3">
    <name type="scientific">Sphingomonas floccifaciens</name>
    <dbReference type="NCBI Taxonomy" id="1844115"/>
    <lineage>
        <taxon>Bacteria</taxon>
        <taxon>Pseudomonadati</taxon>
        <taxon>Pseudomonadota</taxon>
        <taxon>Alphaproteobacteria</taxon>
        <taxon>Sphingomonadales</taxon>
        <taxon>Sphingomonadaceae</taxon>
        <taxon>Sphingomonas</taxon>
    </lineage>
</organism>
<keyword evidence="1" id="KW-0812">Transmembrane</keyword>